<evidence type="ECO:0000313" key="1">
    <source>
        <dbReference type="EMBL" id="MFB6392706.1"/>
    </source>
</evidence>
<dbReference type="RefSeq" id="WP_375733423.1">
    <property type="nucleotide sequence ID" value="NZ_JBCGDC010000011.1"/>
</dbReference>
<dbReference type="SUPFAM" id="SSF143100">
    <property type="entry name" value="TTHA1013/TTHA0281-like"/>
    <property type="match status" value="1"/>
</dbReference>
<gene>
    <name evidence="1" type="ORF">AAFH96_06240</name>
</gene>
<protein>
    <recommendedName>
        <fullName evidence="3">Type II toxin-antitoxin system HicB family antitoxin</fullName>
    </recommendedName>
</protein>
<comment type="caution">
    <text evidence="1">The sequence shown here is derived from an EMBL/GenBank/DDBJ whole genome shotgun (WGS) entry which is preliminary data.</text>
</comment>
<evidence type="ECO:0000313" key="2">
    <source>
        <dbReference type="Proteomes" id="UP001582793"/>
    </source>
</evidence>
<dbReference type="InterPro" id="IPR035069">
    <property type="entry name" value="TTHA1013/TTHA0281-like"/>
</dbReference>
<accession>A0ABV5CL23</accession>
<dbReference type="Proteomes" id="UP001582793">
    <property type="component" value="Unassembled WGS sequence"/>
</dbReference>
<dbReference type="EMBL" id="JBCGDC010000011">
    <property type="protein sequence ID" value="MFB6392706.1"/>
    <property type="molecule type" value="Genomic_DNA"/>
</dbReference>
<reference evidence="1 2" key="1">
    <citation type="submission" date="2024-04" db="EMBL/GenBank/DDBJ databases">
        <title>Polymorphospora sp. isolated from Baiyangdian Lake in Xiong'an New Area.</title>
        <authorList>
            <person name="Zhang X."/>
            <person name="Liu J."/>
        </authorList>
    </citation>
    <scope>NUCLEOTIDE SEQUENCE [LARGE SCALE GENOMIC DNA]</scope>
    <source>
        <strain evidence="1 2">2-325</strain>
    </source>
</reference>
<sequence>MTTYRVIVTREDDAWLADVPALPGTQTFARNLPSLDANVREAIALTEDLPEGAETGLNIAYEYRTGDPTLDQAAAQLRADREAADRLASQVAARTDEMARDLVQNRRMSVRDAAALLAVSPQRISQIAPKAKRVGSGETTAEAA</sequence>
<name>A0ABV5CL23_9ACTN</name>
<organism evidence="1 2">
    <name type="scientific">Polymorphospora lycopeni</name>
    <dbReference type="NCBI Taxonomy" id="3140240"/>
    <lineage>
        <taxon>Bacteria</taxon>
        <taxon>Bacillati</taxon>
        <taxon>Actinomycetota</taxon>
        <taxon>Actinomycetes</taxon>
        <taxon>Micromonosporales</taxon>
        <taxon>Micromonosporaceae</taxon>
        <taxon>Polymorphospora</taxon>
    </lineage>
</organism>
<proteinExistence type="predicted"/>
<keyword evidence="2" id="KW-1185">Reference proteome</keyword>
<evidence type="ECO:0008006" key="3">
    <source>
        <dbReference type="Google" id="ProtNLM"/>
    </source>
</evidence>
<dbReference type="Gene3D" id="3.30.160.250">
    <property type="match status" value="1"/>
</dbReference>